<reference evidence="1 2" key="1">
    <citation type="submission" date="2020-08" db="EMBL/GenBank/DDBJ databases">
        <title>Aphidius gifuensis genome sequencing and assembly.</title>
        <authorList>
            <person name="Du Z."/>
        </authorList>
    </citation>
    <scope>NUCLEOTIDE SEQUENCE [LARGE SCALE GENOMIC DNA]</scope>
    <source>
        <strain evidence="1">YNYX2018</strain>
        <tissue evidence="1">Adults</tissue>
    </source>
</reference>
<evidence type="ECO:0008006" key="3">
    <source>
        <dbReference type="Google" id="ProtNLM"/>
    </source>
</evidence>
<name>A0A834XJZ7_APHGI</name>
<dbReference type="Proteomes" id="UP000639338">
    <property type="component" value="Unassembled WGS sequence"/>
</dbReference>
<dbReference type="GO" id="GO:0097191">
    <property type="term" value="P:extrinsic apoptotic signaling pathway"/>
    <property type="evidence" value="ECO:0007669"/>
    <property type="project" value="TreeGrafter"/>
</dbReference>
<dbReference type="EMBL" id="JACMRX010000006">
    <property type="protein sequence ID" value="KAF7988182.1"/>
    <property type="molecule type" value="Genomic_DNA"/>
</dbReference>
<dbReference type="Pfam" id="PF05458">
    <property type="entry name" value="Siva"/>
    <property type="match status" value="1"/>
</dbReference>
<dbReference type="OrthoDB" id="60860at2759"/>
<comment type="caution">
    <text evidence="1">The sequence shown here is derived from an EMBL/GenBank/DDBJ whole genome shotgun (WGS) entry which is preliminary data.</text>
</comment>
<accession>A0A834XJZ7</accession>
<keyword evidence="2" id="KW-1185">Reference proteome</keyword>
<sequence length="157" mass="17928">MSNKRRCPFEDNLMPQLKVHVGLKDSADPLERDKEMKKIYERTLQLLKNGSMKCHDKLLNNQLSNYKKQINGSSVEAPPASRLKQMIINGNLGLELATKIITEPLDKSHPCTDCRDETSGNNSLRCCYHCMKYYCEICLNQCTKCLESYCSKCSLTV</sequence>
<evidence type="ECO:0000313" key="1">
    <source>
        <dbReference type="EMBL" id="KAF7988182.1"/>
    </source>
</evidence>
<gene>
    <name evidence="1" type="ORF">HCN44_007676</name>
</gene>
<evidence type="ECO:0000313" key="2">
    <source>
        <dbReference type="Proteomes" id="UP000639338"/>
    </source>
</evidence>
<dbReference type="GO" id="GO:0005175">
    <property type="term" value="F:CD27 receptor binding"/>
    <property type="evidence" value="ECO:0007669"/>
    <property type="project" value="TreeGrafter"/>
</dbReference>
<organism evidence="1 2">
    <name type="scientific">Aphidius gifuensis</name>
    <name type="common">Parasitoid wasp</name>
    <dbReference type="NCBI Taxonomy" id="684658"/>
    <lineage>
        <taxon>Eukaryota</taxon>
        <taxon>Metazoa</taxon>
        <taxon>Ecdysozoa</taxon>
        <taxon>Arthropoda</taxon>
        <taxon>Hexapoda</taxon>
        <taxon>Insecta</taxon>
        <taxon>Pterygota</taxon>
        <taxon>Neoptera</taxon>
        <taxon>Endopterygota</taxon>
        <taxon>Hymenoptera</taxon>
        <taxon>Apocrita</taxon>
        <taxon>Ichneumonoidea</taxon>
        <taxon>Braconidae</taxon>
        <taxon>Aphidiinae</taxon>
        <taxon>Aphidius</taxon>
    </lineage>
</organism>
<dbReference type="PANTHER" id="PTHR14365:SF1">
    <property type="entry name" value="APOPTOSIS REGULATORY PROTEIN SIVA"/>
    <property type="match status" value="1"/>
</dbReference>
<dbReference type="PANTHER" id="PTHR14365">
    <property type="entry name" value="APOPTOSIS REGULATORY PROTEIN SIVA"/>
    <property type="match status" value="1"/>
</dbReference>
<proteinExistence type="predicted"/>
<protein>
    <recommendedName>
        <fullName evidence="3">Apoptosis regulatory protein Siva</fullName>
    </recommendedName>
</protein>
<dbReference type="AlphaFoldDB" id="A0A834XJZ7"/>
<dbReference type="InterPro" id="IPR022773">
    <property type="entry name" value="Siva"/>
</dbReference>